<dbReference type="InterPro" id="IPR019117">
    <property type="entry name" value="CRISPR-assoc_protein_Cmr3"/>
</dbReference>
<protein>
    <submittedName>
        <fullName evidence="1">Type III-B CRISPR module-associated Cmr3 family protein</fullName>
    </submittedName>
</protein>
<dbReference type="EMBL" id="JAYGHT010000016">
    <property type="protein sequence ID" value="MEA5518817.1"/>
    <property type="molecule type" value="Genomic_DNA"/>
</dbReference>
<evidence type="ECO:0000313" key="2">
    <source>
        <dbReference type="Proteomes" id="UP001301728"/>
    </source>
</evidence>
<organism evidence="1 2">
    <name type="scientific">Limnoraphis robusta CCNP1315</name>
    <dbReference type="NCBI Taxonomy" id="3110306"/>
    <lineage>
        <taxon>Bacteria</taxon>
        <taxon>Bacillati</taxon>
        <taxon>Cyanobacteriota</taxon>
        <taxon>Cyanophyceae</taxon>
        <taxon>Oscillatoriophycideae</taxon>
        <taxon>Oscillatoriales</taxon>
        <taxon>Sirenicapillariaceae</taxon>
        <taxon>Limnoraphis</taxon>
    </lineage>
</organism>
<comment type="caution">
    <text evidence="1">The sequence shown here is derived from an EMBL/GenBank/DDBJ whole genome shotgun (WGS) entry which is preliminary data.</text>
</comment>
<evidence type="ECO:0000313" key="1">
    <source>
        <dbReference type="EMBL" id="MEA5518817.1"/>
    </source>
</evidence>
<gene>
    <name evidence="1" type="ORF">VB854_07635</name>
</gene>
<name>A0ABU5TVT0_9CYAN</name>
<dbReference type="Pfam" id="PF09700">
    <property type="entry name" value="Cas_Cmr3"/>
    <property type="match status" value="1"/>
</dbReference>
<sequence>MCKFQYLIVVKPLGLMYGSSGAFLSPENLVGRSGNKFPPEAATLAGLFFSTNKTKHQDKSKQEDKFKQEPEQHQKELRENLYVAGPFWAESKDIQKIYVPIPRTRIISQKGYDDWFLKETDRGLVWDRDPDKKNIEPDDYYWFPISDWKNESSSIFKNKSAQKAPWKYTSILHPRMQDGERSVVSEDGLFLENAVQMKEGTCLIYLSSHPLDKGWYKFGGENHIVEIENKEIQTDWKIYKLLKQEIEDTFALITPAIWGSNRLSLRWPQKSDFPQVKQILTDKAVPYRFSAGGKLGRGRYAVPAGSVYVLEDSIGKPWCEWQENWFPQEGYYLNHVGCGLCLPLKKIKQV</sequence>
<dbReference type="Proteomes" id="UP001301728">
    <property type="component" value="Unassembled WGS sequence"/>
</dbReference>
<reference evidence="1 2" key="1">
    <citation type="submission" date="2023-12" db="EMBL/GenBank/DDBJ databases">
        <title>Baltic Sea Cyanobacteria.</title>
        <authorList>
            <person name="Delbaje E."/>
            <person name="Fewer D.P."/>
            <person name="Shishido T.K."/>
        </authorList>
    </citation>
    <scope>NUCLEOTIDE SEQUENCE [LARGE SCALE GENOMIC DNA]</scope>
    <source>
        <strain evidence="1 2">CCNP 1315</strain>
    </source>
</reference>
<accession>A0ABU5TVT0</accession>
<dbReference type="RefSeq" id="WP_323276046.1">
    <property type="nucleotide sequence ID" value="NZ_JAYGHT010000016.1"/>
</dbReference>
<proteinExistence type="predicted"/>
<keyword evidence="2" id="KW-1185">Reference proteome</keyword>